<dbReference type="eggNOG" id="COG1937">
    <property type="taxonomic scope" value="Bacteria"/>
</dbReference>
<dbReference type="InterPro" id="IPR003735">
    <property type="entry name" value="Metal_Tscrpt_repr"/>
</dbReference>
<evidence type="ECO:0000256" key="1">
    <source>
        <dbReference type="ARBA" id="ARBA00005260"/>
    </source>
</evidence>
<comment type="caution">
    <text evidence="2">The sequence shown here is derived from an EMBL/GenBank/DDBJ whole genome shotgun (WGS) entry which is preliminary data.</text>
</comment>
<dbReference type="EMBL" id="APNK01000004">
    <property type="protein sequence ID" value="KEZ78455.1"/>
    <property type="molecule type" value="Genomic_DNA"/>
</dbReference>
<keyword evidence="3" id="KW-1185">Reference proteome</keyword>
<dbReference type="PANTHER" id="PTHR33677">
    <property type="entry name" value="TRANSCRIPTIONAL REPRESSOR FRMR-RELATED"/>
    <property type="match status" value="1"/>
</dbReference>
<dbReference type="Gene3D" id="1.20.58.1000">
    <property type="entry name" value="Metal-sensitive repressor, helix protomer"/>
    <property type="match status" value="1"/>
</dbReference>
<dbReference type="STRING" id="1304275.C41B8_04466"/>
<sequence>MTPDKRAGVLAASVPELAMADTAQTSNDPDWESNKAALVRRLKRIEGQVRGLQAMIEREAECEDIAVQMSAARKALDRTFYNMLSCVIERELSCSQLNGEDARERLKYATELLARYG</sequence>
<dbReference type="Proteomes" id="UP000028302">
    <property type="component" value="Unassembled WGS sequence"/>
</dbReference>
<evidence type="ECO:0000313" key="3">
    <source>
        <dbReference type="Proteomes" id="UP000028302"/>
    </source>
</evidence>
<accession>A0A084IP21</accession>
<dbReference type="Pfam" id="PF02583">
    <property type="entry name" value="Trns_repr_metal"/>
    <property type="match status" value="1"/>
</dbReference>
<dbReference type="AlphaFoldDB" id="A0A084IP21"/>
<dbReference type="GO" id="GO:0045892">
    <property type="term" value="P:negative regulation of DNA-templated transcription"/>
    <property type="evidence" value="ECO:0007669"/>
    <property type="project" value="UniProtKB-ARBA"/>
</dbReference>
<dbReference type="GO" id="GO:0003677">
    <property type="term" value="F:DNA binding"/>
    <property type="evidence" value="ECO:0007669"/>
    <property type="project" value="InterPro"/>
</dbReference>
<organism evidence="2 3">
    <name type="scientific">Salinisphaera hydrothermalis (strain C41B8)</name>
    <dbReference type="NCBI Taxonomy" id="1304275"/>
    <lineage>
        <taxon>Bacteria</taxon>
        <taxon>Pseudomonadati</taxon>
        <taxon>Pseudomonadota</taxon>
        <taxon>Gammaproteobacteria</taxon>
        <taxon>Salinisphaerales</taxon>
        <taxon>Salinisphaeraceae</taxon>
        <taxon>Salinisphaera</taxon>
    </lineage>
</organism>
<proteinExistence type="inferred from homology"/>
<reference evidence="2 3" key="1">
    <citation type="submission" date="2013-03" db="EMBL/GenBank/DDBJ databases">
        <title>Salinisphaera hydrothermalis C41B8 Genome Sequencing.</title>
        <authorList>
            <person name="Li C."/>
            <person name="Lai Q."/>
            <person name="Shao Z."/>
        </authorList>
    </citation>
    <scope>NUCLEOTIDE SEQUENCE [LARGE SCALE GENOMIC DNA]</scope>
    <source>
        <strain evidence="2 3">C41B8</strain>
    </source>
</reference>
<name>A0A084IP21_SALHC</name>
<gene>
    <name evidence="2" type="ORF">C41B8_04466</name>
</gene>
<comment type="similarity">
    <text evidence="1">Belongs to the FrmR/RcnR family.</text>
</comment>
<dbReference type="InterPro" id="IPR038390">
    <property type="entry name" value="Metal_Tscrpt_repr_sf"/>
</dbReference>
<protein>
    <recommendedName>
        <fullName evidence="4">Transcriptional regulator</fullName>
    </recommendedName>
</protein>
<evidence type="ECO:0000313" key="2">
    <source>
        <dbReference type="EMBL" id="KEZ78455.1"/>
    </source>
</evidence>
<evidence type="ECO:0008006" key="4">
    <source>
        <dbReference type="Google" id="ProtNLM"/>
    </source>
</evidence>
<dbReference type="GO" id="GO:0046872">
    <property type="term" value="F:metal ion binding"/>
    <property type="evidence" value="ECO:0007669"/>
    <property type="project" value="InterPro"/>
</dbReference>